<proteinExistence type="predicted"/>
<dbReference type="EnsemblMetazoa" id="G25586.1">
    <property type="protein sequence ID" value="G25586.1:cds"/>
    <property type="gene ID" value="G25586"/>
</dbReference>
<keyword evidence="3" id="KW-1185">Reference proteome</keyword>
<dbReference type="Pfam" id="PF25794">
    <property type="entry name" value="SACS"/>
    <property type="match status" value="2"/>
</dbReference>
<accession>A0A8W8KYE9</accession>
<protein>
    <recommendedName>
        <fullName evidence="1">Sacsin/Nov domain-containing protein</fullName>
    </recommendedName>
</protein>
<evidence type="ECO:0000313" key="2">
    <source>
        <dbReference type="EnsemblMetazoa" id="G25586.1:cds"/>
    </source>
</evidence>
<dbReference type="GO" id="GO:0030544">
    <property type="term" value="F:Hsp70 protein binding"/>
    <property type="evidence" value="ECO:0007669"/>
    <property type="project" value="TreeGrafter"/>
</dbReference>
<sequence length="3101" mass="356691">MNRELTTPSRQWEDPCHNGTALRQKSVITYNASKQEMCNRVKRLQYIIRAFMRKGEAPISPANTLVGSYTSSELMYGCSIPYIIRNIALIEAALSSELLAPDSLLKCLYHRAEIQPAFIESVQQDPQIVEEIYTFKVVPFKEERNTNYPKSMNWYTNPETFVSFEMMYSAQYIFIIGSVVPTPKTEWEEFIGSMQPALPDVIKHFHNIVMCYDEDEHAGYCFMMEKVYQYLARQKHSDIVQQLPVNCVFTEKGFLPASNIYIERNKSDMDLKPYFIPLPKEIIVLKDMFETFGCKKSQSSSLLIESLNEIDKIQLDKNNESDSREDLTKAKNILKKLSELTKEELSDIKDEIKVPIQSMSSDKLEFKFAKKCAYSDSDSDWFNKTFSEEDNVCLIHSEIDKGIAEKIGVKSLKKFTISDAEEICSEFGQSEPLTQRLNRLLEEGYTDGLSVPKELIQNADDAGASEVCFLYDERENEDAKCCLLDSGMEECQGPALWAFNNAVFSSRDFENIQKLSAGTKKHDTTKIGKFGLGFNAVYNLTDVPSFVSGTHLVYLDPHGKYLGDAIVNKRSPGIKLNLKNGVMLRKLVNQFKPYQNVFGFRSSVFSENEMYKGTLFRFPLRSKPQSMTSEISNKEYSSKEMEKLMKQFCNASGNMILFTQSVKQIKIFHVDKDCINPDEEMRLVLTITKEENYGETFKKWENNILKAASEHCVSKMHLSKFLATFQTKIILSSEGHSWIDQSSRLYEETNWVISWALGQSRSLRLFHEKKSDGALPISSVGIPVCISNGHFSPVFLGTRNPDLNRFGFYETGHLFCFLPLPIKSPLAFHVNGTFALSSDRQRLLTRTEDDKDNTRQYVWNDSLLSDATLEAILELLTVINDSATENYMGYELWPTTGEDILWGTLQDEFFKAVVERMLCVFKTYQGYKTFQECIFLHVEIKSDEHLNRIAFDILKENPLDGKIITDIPDEIYQKLEACHKKTFDNHVVSYEKFITYSFLPNIAKYSGDVYDKIVLGALRSKHKSILMALEDCNCITTCTEDLRKSPKDLVHPRSLVSGIFLNENERFPSELFCNEKDLDVLVSLGMMKEEIQFDLLKIQTTKVKKLSTRCTECAFLCSKEIVNYVSRKVPKASRNQLSDIPFLPVKEKPDNWPPIKWATDASVQINMKCSDHKHVKSSVQLFERPCNLFLPNLLNLVGCSKPLLGRFDDFSIQFYELQLLGLKTEKDIDVKTLQCQVTELTKTPENAQIKEIEEMCRELYRTISDRLTEQDVKDFVCNELSKLPCIITEKTFVYPKQVVLSLMHDCSPYFYGLRPWCARSFTPLMEQCGVRSFFESCEIIDALFRIKIQHDGKRLSKDALGLVSRITNLFEDSHFIQAENLFLPDTNGFFCHVNDLCINDLDWISTTESMKVLNATISQKVAEMAGIKSKRVQSILNDSEELGEDFGQHEDLTSRIKRILDGYPQGSILKELLQNADDAGATELHFIKDFRFHGTEHIFSDTWKELQGPALCVYNDSVFTEKDLKGIQNLGIGSKGEDPTSTGQYGVGFNVVYHLTDAPSFLTRDLKSKLDTYCVLDPQQKYISCASLNKTGRKFRNASDMVRKKFTDIMPCFLEKSNIWKSSRGTLFRFPLRCNHDSLLSHKVTSCEDLNVMMDMLKNEIAECLIFLHNVRKISISSVKEDGSLENEFNVTAEISNKSDEEDFQILARNVQENLKQNTSYACEVKRKEMKYLLNIRINNEFVQEWLVVTAFGFINESSIPTQIQNAYAENRLALLPTSGIAFNLKSERLPQNKEEQNVKEEPKDLRAYCILPLPLHTGLPVHVNGHFALDHEARQNIWWPEKEDLKLCWNKCLIENAIVPTYVSFLHHLKRILFTPGFPTHPQSHLNLFYNAFPCMENIRNKVWQHTAKRFYNCIIESNCCVFPIVRKDYENLAMTQAEQQKRDSKKTQKVRNETTEAITLTLESKDLEIKWVSLLSGDFPAYFDDIKKQLIDNLKHQNYFGQSSMKWASRVSDFLAGVLKDLGMNILDSPMQIFQSMEDAGTNVHIVSPKHVLDFLKSYRSRKVGKCNIEQDLAILIDENVPERFRRGSVESWDKKSLHLPNKKWIKRFWLFLCKNLLSLREEFSDKKQLQNKTKQNKNSPTEDLGCSLLKYLRLCSFLPVSKNGADKLYPLGEGKHVFKFLPNSDCPEQVALNRMNVPVLDEQCLFKVREEQHFDRCLILEITGNLVATLESAIDTLNCVYVNKNTLNLDKNACATMLEFFVRHMDIFEKNPSCKNKLRNLPFYCGLDNTLVALSENDIIVLPEEMPECGIHTFGLQISKVFIRQESVSAQFFTFLGCITITATELYINYILPYFKKMPSTAILHHVMFIKNEIFPQLLLNKNEKTGMLKDLLENIAFIPDGNGKLESACKFFNPHVEIFMTKNKLCQPNELPPSPFNQKEWEPFLVYCGMKNCITTDIFLDLADRLETLAKYQGINRVVKENSERMVRILFSDRLPSTQISFQRIQYAKFLIPLEIHKNLLTIAPGTDRKNRLLCFHNTTLPSNKLLVWTVMDAVSNDISNIMSRVDISVAVEKCGFLEEPYQETVINHTVNVCNALKKNIRTLCSVKPEVEDFVTRMMTQIYAFLQKNLRNENVCCMKNIPFIFICERKIFVSPKQVVLSINKDEEIPPYLFKTSSEFGQFHSLFETHGAAKSLTCTFIANVLLEIWNKSKGNILEPNERSSTNKAVNTLFSKLKTRDEIDFNVPVLYLPGKNNSLIQSSALLFIDDRLLEDRIGNNMPDMEYFVGFEQLGIKVYDPVSEICRLPEKHRPHFLSKVVIEQLDADCKQNLKSSTYAQHLQKLIPCQHFLDGVCRLIRDEQYKNDCFCEKEVEIEIGKKLQLVEVKCVDKLTTVMTYKNKILPNTSKQKSIFSVKESNDTKMEKLCIYFEAAGNPDDSTWLKNFTKQVAITMNRYLGKPLKENNIHLPDLLKCILSPMSIERELDNLGICRIDEKNLSKETFILVLGDEIPMDLLQKLKNDCTNIYPEEYVAYEQFRSMDSKNNINENEPMFILAKVLKIHYQQHINLNEDELPIGYLIDIGSNQQIEAAASKVYKFN</sequence>
<name>A0A8W8KYE9_MAGGI</name>
<dbReference type="InterPro" id="IPR036890">
    <property type="entry name" value="HATPase_C_sf"/>
</dbReference>
<evidence type="ECO:0000259" key="1">
    <source>
        <dbReference type="Pfam" id="PF25794"/>
    </source>
</evidence>
<dbReference type="InterPro" id="IPR058210">
    <property type="entry name" value="SACS/Nov_dom"/>
</dbReference>
<dbReference type="NCBIfam" id="NF047352">
    <property type="entry name" value="P_loop_sacsin"/>
    <property type="match status" value="2"/>
</dbReference>
<dbReference type="SUPFAM" id="SSF55874">
    <property type="entry name" value="ATPase domain of HSP90 chaperone/DNA topoisomerase II/histidine kinase"/>
    <property type="match status" value="2"/>
</dbReference>
<evidence type="ECO:0000313" key="3">
    <source>
        <dbReference type="Proteomes" id="UP000005408"/>
    </source>
</evidence>
<feature type="domain" description="Sacsin/Nov" evidence="1">
    <location>
        <begin position="431"/>
        <end position="680"/>
    </location>
</feature>
<feature type="domain" description="Sacsin/Nov" evidence="1">
    <location>
        <begin position="1449"/>
        <end position="1684"/>
    </location>
</feature>
<dbReference type="Proteomes" id="UP000005408">
    <property type="component" value="Unassembled WGS sequence"/>
</dbReference>
<dbReference type="PANTHER" id="PTHR15600">
    <property type="entry name" value="SACSIN"/>
    <property type="match status" value="1"/>
</dbReference>
<dbReference type="InterPro" id="IPR052972">
    <property type="entry name" value="Sacsin_chaperone_reg"/>
</dbReference>
<reference evidence="2" key="1">
    <citation type="submission" date="2022-08" db="UniProtKB">
        <authorList>
            <consortium name="EnsemblMetazoa"/>
        </authorList>
    </citation>
    <scope>IDENTIFICATION</scope>
    <source>
        <strain evidence="2">05x7-T-G4-1.051#20</strain>
    </source>
</reference>
<organism evidence="2 3">
    <name type="scientific">Magallana gigas</name>
    <name type="common">Pacific oyster</name>
    <name type="synonym">Crassostrea gigas</name>
    <dbReference type="NCBI Taxonomy" id="29159"/>
    <lineage>
        <taxon>Eukaryota</taxon>
        <taxon>Metazoa</taxon>
        <taxon>Spiralia</taxon>
        <taxon>Lophotrochozoa</taxon>
        <taxon>Mollusca</taxon>
        <taxon>Bivalvia</taxon>
        <taxon>Autobranchia</taxon>
        <taxon>Pteriomorphia</taxon>
        <taxon>Ostreida</taxon>
        <taxon>Ostreoidea</taxon>
        <taxon>Ostreidae</taxon>
        <taxon>Magallana</taxon>
    </lineage>
</organism>
<dbReference type="PANTHER" id="PTHR15600:SF42">
    <property type="entry name" value="SACSIN"/>
    <property type="match status" value="1"/>
</dbReference>